<evidence type="ECO:0000256" key="2">
    <source>
        <dbReference type="ARBA" id="ARBA00022741"/>
    </source>
</evidence>
<dbReference type="GO" id="GO:0003924">
    <property type="term" value="F:GTPase activity"/>
    <property type="evidence" value="ECO:0007669"/>
    <property type="project" value="InterPro"/>
</dbReference>
<feature type="domain" description="Tr-type G" evidence="4">
    <location>
        <begin position="167"/>
        <end position="397"/>
    </location>
</feature>
<evidence type="ECO:0000259" key="4">
    <source>
        <dbReference type="PROSITE" id="PS51722"/>
    </source>
</evidence>
<dbReference type="InterPro" id="IPR027417">
    <property type="entry name" value="P-loop_NTPase"/>
</dbReference>
<reference evidence="7" key="2">
    <citation type="submission" date="2017-01" db="EMBL/GenBank/DDBJ databases">
        <authorList>
            <person name="Wang Y."/>
            <person name="White M."/>
            <person name="Kvist S."/>
            <person name="Moncalvo J.-M."/>
        </authorList>
    </citation>
    <scope>NUCLEOTIDE SEQUENCE [LARGE SCALE GENOMIC DNA]</scope>
    <source>
        <strain evidence="7">ID-206-W2</strain>
    </source>
</reference>
<dbReference type="InterPro" id="IPR000795">
    <property type="entry name" value="T_Tr_GTP-bd_dom"/>
</dbReference>
<dbReference type="InterPro" id="IPR050055">
    <property type="entry name" value="EF-Tu_GTPase"/>
</dbReference>
<dbReference type="GO" id="GO:0005525">
    <property type="term" value="F:GTP binding"/>
    <property type="evidence" value="ECO:0007669"/>
    <property type="project" value="UniProtKB-KW"/>
</dbReference>
<dbReference type="PANTHER" id="PTHR43721">
    <property type="entry name" value="ELONGATION FACTOR TU-RELATED"/>
    <property type="match status" value="1"/>
</dbReference>
<evidence type="ECO:0000256" key="3">
    <source>
        <dbReference type="ARBA" id="ARBA00023134"/>
    </source>
</evidence>
<keyword evidence="7" id="KW-1185">Reference proteome</keyword>
<keyword evidence="2" id="KW-0547">Nucleotide-binding</keyword>
<comment type="similarity">
    <text evidence="1">Belongs to the TRAFAC class translation factor GTPase superfamily. Classic translation factor GTPase family. EF-Tu/EF-1A subfamily.</text>
</comment>
<dbReference type="FunFam" id="2.40.30.10:FF:000014">
    <property type="entry name" value="Probable GTP-binding protein 1"/>
    <property type="match status" value="1"/>
</dbReference>
<dbReference type="EMBL" id="LSSM01003807">
    <property type="protein sequence ID" value="OMJ16715.1"/>
    <property type="molecule type" value="Genomic_DNA"/>
</dbReference>
<evidence type="ECO:0000313" key="6">
    <source>
        <dbReference type="EMBL" id="OMJ16715.1"/>
    </source>
</evidence>
<sequence length="608" mass="67944">MTLESSIQYKVDFDALDEQMANLNIDSDSSDIVFKTIKDQISDPNTEREDFLIQTFNKAFEIEGPQTIFTIGPNEYGQNFELDDELVSDITSLFKSISEPSKLNSICKLIYDSKYNSDKFDSSLNIESVMPANKSELNKISDKANHQLSPRTLYYLFRKVPSRIEDTMEIRISVLGNVDAGKSTILGVLTRNILDNGRGSARSAVFRHKHEIDSGRTSSIGMEIMGFDKESSEIITGDQNRALPWPEIASRSSKIVAFHDLAGHEKYLRTTVFGLTGGLPEAVMLVVGANAGMIGMAKEHLGLTLALKLPVFIVVTKVDMCPANVLEATIKQLFKLLKSNGCRKVPLYIKSTKDVIEAATLHSGSDRTCPVFLVSNVSGNGLDLLRNYINFYPQSNKYNRNKPAIMEIRESYSVPFVGTVVSGVVWQGSVHSGDQFWIGPNEFGQFTTTVIKSIHNNRSPVSVSFAGQSASFALKKVARKDVRKGLVLISKGTDINEEMPKAHYCFEADVLILYHSTTIDLKYQAVLHCRAIRQTARIVSIRDQEDTLRTGDRAKVVFRFLVRPEYLTVGSKIIFREGRTKGVGKITRLLSPEEEREIMKHNLSQKNK</sequence>
<evidence type="ECO:0000313" key="5">
    <source>
        <dbReference type="EMBL" id="OMJ12256.1"/>
    </source>
</evidence>
<gene>
    <name evidence="6" type="ORF">AYI69_g7721</name>
    <name evidence="5" type="ORF">AYI69_g9478</name>
</gene>
<dbReference type="PROSITE" id="PS51722">
    <property type="entry name" value="G_TR_2"/>
    <property type="match status" value="1"/>
</dbReference>
<dbReference type="GO" id="GO:0003746">
    <property type="term" value="F:translation elongation factor activity"/>
    <property type="evidence" value="ECO:0007669"/>
    <property type="project" value="TreeGrafter"/>
</dbReference>
<dbReference type="Gene3D" id="2.40.30.10">
    <property type="entry name" value="Translation factors"/>
    <property type="match status" value="2"/>
</dbReference>
<dbReference type="InterPro" id="IPR004161">
    <property type="entry name" value="EFTu-like_2"/>
</dbReference>
<dbReference type="Pfam" id="PF00009">
    <property type="entry name" value="GTP_EFTU"/>
    <property type="match status" value="1"/>
</dbReference>
<dbReference type="SUPFAM" id="SSF50465">
    <property type="entry name" value="EF-Tu/eEF-1alpha/eIF2-gamma C-terminal domain"/>
    <property type="match status" value="1"/>
</dbReference>
<dbReference type="OrthoDB" id="248233at2759"/>
<evidence type="ECO:0000256" key="1">
    <source>
        <dbReference type="ARBA" id="ARBA00007249"/>
    </source>
</evidence>
<dbReference type="FunFam" id="2.40.30.10:FF:000084">
    <property type="entry name" value="GTP-binding elongation factor Tu family"/>
    <property type="match status" value="1"/>
</dbReference>
<dbReference type="FunFam" id="3.40.50.300:FF:000091">
    <property type="entry name" value="Probable GTP-binding protein 1"/>
    <property type="match status" value="1"/>
</dbReference>
<dbReference type="InterPro" id="IPR009001">
    <property type="entry name" value="Transl_elong_EF1A/Init_IF2_C"/>
</dbReference>
<organism evidence="5 7">
    <name type="scientific">Smittium culicis</name>
    <dbReference type="NCBI Taxonomy" id="133412"/>
    <lineage>
        <taxon>Eukaryota</taxon>
        <taxon>Fungi</taxon>
        <taxon>Fungi incertae sedis</taxon>
        <taxon>Zoopagomycota</taxon>
        <taxon>Kickxellomycotina</taxon>
        <taxon>Harpellomycetes</taxon>
        <taxon>Harpellales</taxon>
        <taxon>Legeriomycetaceae</taxon>
        <taxon>Smittium</taxon>
    </lineage>
</organism>
<name>A0A1R1XCC4_9FUNG</name>
<dbReference type="SUPFAM" id="SSF52540">
    <property type="entry name" value="P-loop containing nucleoside triphosphate hydrolases"/>
    <property type="match status" value="1"/>
</dbReference>
<keyword evidence="3" id="KW-0342">GTP-binding</keyword>
<dbReference type="CDD" id="cd03694">
    <property type="entry name" value="GTPBP_II"/>
    <property type="match status" value="1"/>
</dbReference>
<reference evidence="5" key="1">
    <citation type="submission" date="2017-01" db="EMBL/GenBank/DDBJ databases">
        <authorList>
            <person name="Mah S.A."/>
            <person name="Swanson W.J."/>
            <person name="Moy G.W."/>
            <person name="Vacquier V.D."/>
        </authorList>
    </citation>
    <scope>NUCLEOTIDE SEQUENCE [LARGE SCALE GENOMIC DNA]</scope>
    <source>
        <strain evidence="5">ID-206-W2</strain>
    </source>
</reference>
<comment type="caution">
    <text evidence="5">The sequence shown here is derived from an EMBL/GenBank/DDBJ whole genome shotgun (WGS) entry which is preliminary data.</text>
</comment>
<dbReference type="Proteomes" id="UP000187429">
    <property type="component" value="Unassembled WGS sequence"/>
</dbReference>
<evidence type="ECO:0000313" key="7">
    <source>
        <dbReference type="Proteomes" id="UP000187429"/>
    </source>
</evidence>
<dbReference type="InterPro" id="IPR009000">
    <property type="entry name" value="Transl_B-barrel_sf"/>
</dbReference>
<proteinExistence type="inferred from homology"/>
<dbReference type="CDD" id="cd04165">
    <property type="entry name" value="GTPBP1_like"/>
    <property type="match status" value="1"/>
</dbReference>
<dbReference type="InterPro" id="IPR035531">
    <property type="entry name" value="GTPBP1-like"/>
</dbReference>
<dbReference type="AlphaFoldDB" id="A0A1R1XCC4"/>
<dbReference type="Gene3D" id="3.40.50.300">
    <property type="entry name" value="P-loop containing nucleotide triphosphate hydrolases"/>
    <property type="match status" value="1"/>
</dbReference>
<dbReference type="CDD" id="cd03708">
    <property type="entry name" value="GTPBP_III"/>
    <property type="match status" value="1"/>
</dbReference>
<dbReference type="Pfam" id="PF03144">
    <property type="entry name" value="GTP_EFTU_D2"/>
    <property type="match status" value="1"/>
</dbReference>
<dbReference type="SUPFAM" id="SSF50447">
    <property type="entry name" value="Translation proteins"/>
    <property type="match status" value="1"/>
</dbReference>
<protein>
    <submittedName>
        <fullName evidence="5">GTP-binding protein 1</fullName>
    </submittedName>
</protein>
<accession>A0A1R1XCC4</accession>
<dbReference type="EMBL" id="LSSM01005647">
    <property type="protein sequence ID" value="OMJ12256.1"/>
    <property type="molecule type" value="Genomic_DNA"/>
</dbReference>
<dbReference type="PANTHER" id="PTHR43721:SF9">
    <property type="entry name" value="GTP-BINDING PROTEIN 1"/>
    <property type="match status" value="1"/>
</dbReference>